<evidence type="ECO:0000256" key="4">
    <source>
        <dbReference type="PIRSR" id="PIRSR600246-1"/>
    </source>
</evidence>
<dbReference type="AlphaFoldDB" id="A0A7W9STY2"/>
<accession>A0A7W9STY2</accession>
<reference evidence="7 8" key="1">
    <citation type="submission" date="2020-08" db="EMBL/GenBank/DDBJ databases">
        <title>Genomic Encyclopedia of Type Strains, Phase IV (KMG-IV): sequencing the most valuable type-strain genomes for metagenomic binning, comparative biology and taxonomic classification.</title>
        <authorList>
            <person name="Goeker M."/>
        </authorList>
    </citation>
    <scope>NUCLEOTIDE SEQUENCE [LARGE SCALE GENOMIC DNA]</scope>
    <source>
        <strain evidence="7 8">DSM 23562</strain>
    </source>
</reference>
<dbReference type="RefSeq" id="WP_184201963.1">
    <property type="nucleotide sequence ID" value="NZ_JACHGW010000004.1"/>
</dbReference>
<keyword evidence="3" id="KW-0068">Autocatalytic cleavage</keyword>
<dbReference type="GO" id="GO:0016811">
    <property type="term" value="F:hydrolase activity, acting on carbon-nitrogen (but not peptide) bonds, in linear amides"/>
    <property type="evidence" value="ECO:0007669"/>
    <property type="project" value="UniProtKB-ARBA"/>
</dbReference>
<dbReference type="GO" id="GO:0008798">
    <property type="term" value="F:beta-aspartyl-peptidase activity"/>
    <property type="evidence" value="ECO:0007669"/>
    <property type="project" value="UniProtKB-EC"/>
</dbReference>
<dbReference type="PANTHER" id="PTHR10188">
    <property type="entry name" value="L-ASPARAGINASE"/>
    <property type="match status" value="1"/>
</dbReference>
<evidence type="ECO:0000256" key="5">
    <source>
        <dbReference type="PIRSR" id="PIRSR600246-2"/>
    </source>
</evidence>
<dbReference type="PANTHER" id="PTHR10188:SF6">
    <property type="entry name" value="N(4)-(BETA-N-ACETYLGLUCOSAMINYL)-L-ASPARAGINASE"/>
    <property type="match status" value="1"/>
</dbReference>
<dbReference type="Proteomes" id="UP000520814">
    <property type="component" value="Unassembled WGS sequence"/>
</dbReference>
<proteinExistence type="predicted"/>
<dbReference type="EC" id="3.4.19.5" evidence="7"/>
<feature type="binding site" evidence="5">
    <location>
        <begin position="236"/>
        <end position="239"/>
    </location>
    <ligand>
        <name>substrate</name>
    </ligand>
</feature>
<dbReference type="Gene3D" id="3.60.20.30">
    <property type="entry name" value="(Glycosyl)asparaginase"/>
    <property type="match status" value="1"/>
</dbReference>
<gene>
    <name evidence="7" type="ORF">HNQ39_004432</name>
</gene>
<feature type="binding site" evidence="5">
    <location>
        <begin position="213"/>
        <end position="216"/>
    </location>
    <ligand>
        <name>substrate</name>
    </ligand>
</feature>
<evidence type="ECO:0000313" key="7">
    <source>
        <dbReference type="EMBL" id="MBB6052611.1"/>
    </source>
</evidence>
<protein>
    <submittedName>
        <fullName evidence="7">Beta-aspartyl-peptidase (Threonine type)</fullName>
        <ecNumber evidence="7">3.4.19.5</ecNumber>
    </submittedName>
</protein>
<organism evidence="7 8">
    <name type="scientific">Armatimonas rosea</name>
    <dbReference type="NCBI Taxonomy" id="685828"/>
    <lineage>
        <taxon>Bacteria</taxon>
        <taxon>Bacillati</taxon>
        <taxon>Armatimonadota</taxon>
        <taxon>Armatimonadia</taxon>
        <taxon>Armatimonadales</taxon>
        <taxon>Armatimonadaceae</taxon>
        <taxon>Armatimonas</taxon>
    </lineage>
</organism>
<dbReference type="FunFam" id="3.60.20.30:FF:000001">
    <property type="entry name" value="Isoaspartyl peptidase/L-asparaginase"/>
    <property type="match status" value="1"/>
</dbReference>
<dbReference type="GO" id="GO:0006508">
    <property type="term" value="P:proteolysis"/>
    <property type="evidence" value="ECO:0007669"/>
    <property type="project" value="UniProtKB-KW"/>
</dbReference>
<feature type="site" description="Cleavage; by autolysis" evidence="6">
    <location>
        <begin position="184"/>
        <end position="185"/>
    </location>
</feature>
<evidence type="ECO:0000256" key="6">
    <source>
        <dbReference type="PIRSR" id="PIRSR600246-3"/>
    </source>
</evidence>
<name>A0A7W9STY2_ARMRO</name>
<keyword evidence="2 7" id="KW-0378">Hydrolase</keyword>
<dbReference type="CDD" id="cd04701">
    <property type="entry name" value="Asparaginase_2"/>
    <property type="match status" value="1"/>
</dbReference>
<keyword evidence="1" id="KW-0645">Protease</keyword>
<sequence>MGSLEISRNDSVVQDAVLVIHGGAGTILEENLTPEREAACWAGLRAALERGYGLWRDGADALTIVEQTVRVLEDDPIFNAGRGAVLNSQGIAELDASIMRGVDRMAGAITGVTTIKNPISLARAVLEKTPFVFLNGHGAEELAATLDEIEVVGQDYFFTDERWRQLQALKASNSVSLSEDNKFGTVGAVARCRENHLAAATSTGGMTNKRHGRIGDSPVIGAGTWADDATCAISATGHGEFFIRTAVAHEIAARMRHAKESVGVAANTVIHQELLSIGGLGGVIALAANGEAALPFNTAGMYRGVIAADGTIATAIYGKTAP</sequence>
<evidence type="ECO:0000256" key="2">
    <source>
        <dbReference type="ARBA" id="ARBA00022801"/>
    </source>
</evidence>
<dbReference type="InterPro" id="IPR029055">
    <property type="entry name" value="Ntn_hydrolases_N"/>
</dbReference>
<dbReference type="Pfam" id="PF01112">
    <property type="entry name" value="Asparaginase_2"/>
    <property type="match status" value="1"/>
</dbReference>
<feature type="active site" description="Nucleophile" evidence="4">
    <location>
        <position position="185"/>
    </location>
</feature>
<dbReference type="EMBL" id="JACHGW010000004">
    <property type="protein sequence ID" value="MBB6052611.1"/>
    <property type="molecule type" value="Genomic_DNA"/>
</dbReference>
<evidence type="ECO:0000313" key="8">
    <source>
        <dbReference type="Proteomes" id="UP000520814"/>
    </source>
</evidence>
<evidence type="ECO:0000256" key="1">
    <source>
        <dbReference type="ARBA" id="ARBA00022670"/>
    </source>
</evidence>
<comment type="caution">
    <text evidence="7">The sequence shown here is derived from an EMBL/GenBank/DDBJ whole genome shotgun (WGS) entry which is preliminary data.</text>
</comment>
<evidence type="ECO:0000256" key="3">
    <source>
        <dbReference type="ARBA" id="ARBA00022813"/>
    </source>
</evidence>
<keyword evidence="8" id="KW-1185">Reference proteome</keyword>
<dbReference type="InterPro" id="IPR000246">
    <property type="entry name" value="Peptidase_T2"/>
</dbReference>
<dbReference type="SUPFAM" id="SSF56235">
    <property type="entry name" value="N-terminal nucleophile aminohydrolases (Ntn hydrolases)"/>
    <property type="match status" value="1"/>
</dbReference>